<dbReference type="Pfam" id="PF00400">
    <property type="entry name" value="WD40"/>
    <property type="match status" value="5"/>
</dbReference>
<proteinExistence type="predicted"/>
<dbReference type="GO" id="GO:0003714">
    <property type="term" value="F:transcription corepressor activity"/>
    <property type="evidence" value="ECO:0007669"/>
    <property type="project" value="InterPro"/>
</dbReference>
<evidence type="ECO:0000256" key="5">
    <source>
        <dbReference type="SAM" id="MobiDB-lite"/>
    </source>
</evidence>
<sequence length="936" mass="101034">MSNPTAANRAGSSLLDTDQMLNLYVLDYLRKKKFLKSAKAFQGEAKVQETPVAINAPGGFLFEWWSIFWDIFIARSNEEHSEAANAYLEAQQVKARAKRQMQQQLQMQHLHFVQQLQAQIQQQRQGRDGTQLATSTPAAVSTNNMPVSAGSLAGATGGNVMQTSLQKATDLAGGQVKLDSSFSQQETLQRFAQSVGNAQLPGGQNALLTAAASSSPHQELGALNTISPLPLQNSSMMDRGALQQAWQQLPQQQQQQLSQPQQQQQQLQQQQQQQKQQQQQQQQQQGGVATNNGLAALEAFGVGSSIASNGVGGQTVGNVVGAAASPVASQAPNMQVTPQATPSTSSAPSNPLFSLSVPLSPHTQQTVQFQSKQQYQQFSLLAPSQQRQVLMQLRVQQHQQTQQQTQKQTQQIQQLQQTQQQAQQQNQTQQLQAQVLSSQQQKQMLDHIDVSGQLQSNTFSNSLSGNSTTAELRNALTRAQQQPKTSDQQLQQQQFIAQLQAMQQAQQEQQQKQGAPSPTGARGGSTRGRGGESGKPANTRKRKAATGMLTAAGSQGTLAGKPQASSVLGNPSLVYPGPGTLSGDAVTVHVSEAVGDQLQDSLEQAAALVDDAHFVDSVDNVVDDFLSTEEVEQSDSVPDATQFSFQEQYTLGGCSGKVTCCSFSSDGKLLAGGGHDKCVVLWDVDSKAKVSSLEGHQMRITDLRFSPAQEPLLASSSCDKTVRIWNCDGSSPIPVTLNGHGAAVNSIDFHPYKTEILCSCDSEGEIRYWNVATASCLSYFRGGSACTRFQPLEGRRIASVSDTSITVFDVESQQELLVLEGHTQPINSLCWSADGSTLISASEDSVRMWAIGGGSEGECFSECVSNGNKFHSCAFHPVNQNLVVIGSYQSLELWHYSTGKRMAVNTHEGLVTALASCPVRQLMASGSHDTYIKLWK</sequence>
<dbReference type="Pfam" id="PF08513">
    <property type="entry name" value="LisH"/>
    <property type="match status" value="1"/>
</dbReference>
<dbReference type="InterPro" id="IPR001680">
    <property type="entry name" value="WD40_rpt"/>
</dbReference>
<dbReference type="PROSITE" id="PS50896">
    <property type="entry name" value="LISH"/>
    <property type="match status" value="1"/>
</dbReference>
<dbReference type="PANTHER" id="PTHR44376:SF5">
    <property type="entry name" value="TRANSCRIPTIONAL COREPRESSOR LEUNIG ISOFORM X1"/>
    <property type="match status" value="1"/>
</dbReference>
<keyword evidence="4" id="KW-0175">Coiled coil</keyword>
<feature type="repeat" description="WD" evidence="3">
    <location>
        <begin position="904"/>
        <end position="936"/>
    </location>
</feature>
<feature type="region of interest" description="Disordered" evidence="5">
    <location>
        <begin position="331"/>
        <end position="355"/>
    </location>
</feature>
<dbReference type="PROSITE" id="PS50082">
    <property type="entry name" value="WD_REPEATS_2"/>
    <property type="match status" value="5"/>
</dbReference>
<comment type="caution">
    <text evidence="6">The sequence shown here is derived from an EMBL/GenBank/DDBJ whole genome shotgun (WGS) entry which is preliminary data.</text>
</comment>
<feature type="compositionally biased region" description="Polar residues" evidence="5">
    <location>
        <begin position="131"/>
        <end position="145"/>
    </location>
</feature>
<protein>
    <recommendedName>
        <fullName evidence="8">Transcriptional corepressor LEUNIG</fullName>
    </recommendedName>
</protein>
<dbReference type="CDD" id="cd00200">
    <property type="entry name" value="WD40"/>
    <property type="match status" value="1"/>
</dbReference>
<feature type="repeat" description="WD" evidence="3">
    <location>
        <begin position="693"/>
        <end position="726"/>
    </location>
</feature>
<feature type="region of interest" description="Disordered" evidence="5">
    <location>
        <begin position="124"/>
        <end position="145"/>
    </location>
</feature>
<feature type="compositionally biased region" description="Gly residues" evidence="5">
    <location>
        <begin position="521"/>
        <end position="533"/>
    </location>
</feature>
<dbReference type="InterPro" id="IPR044716">
    <property type="entry name" value="LEUNIG-like"/>
</dbReference>
<accession>A0AAE0KWN7</accession>
<dbReference type="SMART" id="SM00320">
    <property type="entry name" value="WD40"/>
    <property type="match status" value="7"/>
</dbReference>
<dbReference type="PANTHER" id="PTHR44376">
    <property type="entry name" value="TRANSCRIPTIONAL REGULATOR OF FILAMENTOUS GROWTH FLO8"/>
    <property type="match status" value="1"/>
</dbReference>
<dbReference type="PROSITE" id="PS50294">
    <property type="entry name" value="WD_REPEATS_REGION"/>
    <property type="match status" value="4"/>
</dbReference>
<evidence type="ECO:0000256" key="3">
    <source>
        <dbReference type="PROSITE-ProRule" id="PRU00221"/>
    </source>
</evidence>
<evidence type="ECO:0000256" key="2">
    <source>
        <dbReference type="ARBA" id="ARBA00022737"/>
    </source>
</evidence>
<dbReference type="SMART" id="SM00667">
    <property type="entry name" value="LisH"/>
    <property type="match status" value="1"/>
</dbReference>
<evidence type="ECO:0000256" key="1">
    <source>
        <dbReference type="ARBA" id="ARBA00022574"/>
    </source>
</evidence>
<feature type="compositionally biased region" description="Low complexity" evidence="5">
    <location>
        <begin position="501"/>
        <end position="515"/>
    </location>
</feature>
<name>A0AAE0KWN7_9CHLO</name>
<dbReference type="PROSITE" id="PS00678">
    <property type="entry name" value="WD_REPEATS_1"/>
    <property type="match status" value="1"/>
</dbReference>
<reference evidence="6 7" key="1">
    <citation type="journal article" date="2015" name="Genome Biol. Evol.">
        <title>Comparative Genomics of a Bacterivorous Green Alga Reveals Evolutionary Causalities and Consequences of Phago-Mixotrophic Mode of Nutrition.</title>
        <authorList>
            <person name="Burns J.A."/>
            <person name="Paasch A."/>
            <person name="Narechania A."/>
            <person name="Kim E."/>
        </authorList>
    </citation>
    <scope>NUCLEOTIDE SEQUENCE [LARGE SCALE GENOMIC DNA]</scope>
    <source>
        <strain evidence="6 7">PLY_AMNH</strain>
    </source>
</reference>
<evidence type="ECO:0000313" key="6">
    <source>
        <dbReference type="EMBL" id="KAK3263538.1"/>
    </source>
</evidence>
<dbReference type="EMBL" id="LGRX02015307">
    <property type="protein sequence ID" value="KAK3263538.1"/>
    <property type="molecule type" value="Genomic_DNA"/>
</dbReference>
<dbReference type="Proteomes" id="UP001190700">
    <property type="component" value="Unassembled WGS sequence"/>
</dbReference>
<feature type="compositionally biased region" description="Low complexity" evidence="5">
    <location>
        <begin position="340"/>
        <end position="349"/>
    </location>
</feature>
<dbReference type="InterPro" id="IPR036322">
    <property type="entry name" value="WD40_repeat_dom_sf"/>
</dbReference>
<evidence type="ECO:0000313" key="7">
    <source>
        <dbReference type="Proteomes" id="UP001190700"/>
    </source>
</evidence>
<evidence type="ECO:0000256" key="4">
    <source>
        <dbReference type="SAM" id="Coils"/>
    </source>
</evidence>
<dbReference type="AlphaFoldDB" id="A0AAE0KWN7"/>
<evidence type="ECO:0008006" key="8">
    <source>
        <dbReference type="Google" id="ProtNLM"/>
    </source>
</evidence>
<feature type="coiled-coil region" evidence="4">
    <location>
        <begin position="398"/>
        <end position="432"/>
    </location>
</feature>
<keyword evidence="2" id="KW-0677">Repeat</keyword>
<feature type="region of interest" description="Disordered" evidence="5">
    <location>
        <begin position="501"/>
        <end position="544"/>
    </location>
</feature>
<gene>
    <name evidence="6" type="ORF">CYMTET_27663</name>
</gene>
<organism evidence="6 7">
    <name type="scientific">Cymbomonas tetramitiformis</name>
    <dbReference type="NCBI Taxonomy" id="36881"/>
    <lineage>
        <taxon>Eukaryota</taxon>
        <taxon>Viridiplantae</taxon>
        <taxon>Chlorophyta</taxon>
        <taxon>Pyramimonadophyceae</taxon>
        <taxon>Pyramimonadales</taxon>
        <taxon>Pyramimonadaceae</taxon>
        <taxon>Cymbomonas</taxon>
    </lineage>
</organism>
<dbReference type="InterPro" id="IPR015943">
    <property type="entry name" value="WD40/YVTN_repeat-like_dom_sf"/>
</dbReference>
<keyword evidence="1 3" id="KW-0853">WD repeat</keyword>
<feature type="repeat" description="WD" evidence="3">
    <location>
        <begin position="737"/>
        <end position="779"/>
    </location>
</feature>
<feature type="repeat" description="WD" evidence="3">
    <location>
        <begin position="819"/>
        <end position="845"/>
    </location>
</feature>
<dbReference type="SUPFAM" id="SSF50978">
    <property type="entry name" value="WD40 repeat-like"/>
    <property type="match status" value="1"/>
</dbReference>
<keyword evidence="7" id="KW-1185">Reference proteome</keyword>
<feature type="repeat" description="WD" evidence="3">
    <location>
        <begin position="651"/>
        <end position="692"/>
    </location>
</feature>
<dbReference type="InterPro" id="IPR006594">
    <property type="entry name" value="LisH"/>
</dbReference>
<dbReference type="InterPro" id="IPR019775">
    <property type="entry name" value="WD40_repeat_CS"/>
</dbReference>
<dbReference type="Gene3D" id="2.130.10.10">
    <property type="entry name" value="YVTN repeat-like/Quinoprotein amine dehydrogenase"/>
    <property type="match status" value="3"/>
</dbReference>